<keyword evidence="3" id="KW-1185">Reference proteome</keyword>
<keyword evidence="2" id="KW-0489">Methyltransferase</keyword>
<dbReference type="Pfam" id="PF08241">
    <property type="entry name" value="Methyltransf_11"/>
    <property type="match status" value="1"/>
</dbReference>
<gene>
    <name evidence="2" type="ORF">ISF26_20510</name>
</gene>
<evidence type="ECO:0000313" key="3">
    <source>
        <dbReference type="Proteomes" id="UP001054846"/>
    </source>
</evidence>
<dbReference type="Gene3D" id="3.40.50.150">
    <property type="entry name" value="Vaccinia Virus protein VP39"/>
    <property type="match status" value="1"/>
</dbReference>
<name>A0ABY3PKE0_9CYAN</name>
<keyword evidence="2" id="KW-0808">Transferase</keyword>
<dbReference type="InterPro" id="IPR029063">
    <property type="entry name" value="SAM-dependent_MTases_sf"/>
</dbReference>
<evidence type="ECO:0000259" key="1">
    <source>
        <dbReference type="Pfam" id="PF08241"/>
    </source>
</evidence>
<dbReference type="RefSeq" id="WP_230841174.1">
    <property type="nucleotide sequence ID" value="NZ_CP063845.1"/>
</dbReference>
<accession>A0ABY3PKE0</accession>
<reference evidence="2 3" key="1">
    <citation type="journal article" date="2021" name="Genome Biol. Evol.">
        <title>Complete Genome Sequencing of a Novel Gloeobacter Species from a Waterfall Cave in Mexico.</title>
        <authorList>
            <person name="Saw J.H."/>
            <person name="Cardona T."/>
            <person name="Montejano G."/>
        </authorList>
    </citation>
    <scope>NUCLEOTIDE SEQUENCE [LARGE SCALE GENOMIC DNA]</scope>
    <source>
        <strain evidence="2">MG652769</strain>
    </source>
</reference>
<dbReference type="InterPro" id="IPR013216">
    <property type="entry name" value="Methyltransf_11"/>
</dbReference>
<dbReference type="Proteomes" id="UP001054846">
    <property type="component" value="Chromosome"/>
</dbReference>
<evidence type="ECO:0000313" key="2">
    <source>
        <dbReference type="EMBL" id="UFP94117.1"/>
    </source>
</evidence>
<proteinExistence type="predicted"/>
<feature type="domain" description="Methyltransferase type 11" evidence="1">
    <location>
        <begin position="62"/>
        <end position="161"/>
    </location>
</feature>
<dbReference type="EMBL" id="CP063845">
    <property type="protein sequence ID" value="UFP94117.1"/>
    <property type="molecule type" value="Genomic_DNA"/>
</dbReference>
<dbReference type="GO" id="GO:0032259">
    <property type="term" value="P:methylation"/>
    <property type="evidence" value="ECO:0007669"/>
    <property type="project" value="UniProtKB-KW"/>
</dbReference>
<dbReference type="GO" id="GO:0008168">
    <property type="term" value="F:methyltransferase activity"/>
    <property type="evidence" value="ECO:0007669"/>
    <property type="project" value="UniProtKB-KW"/>
</dbReference>
<dbReference type="CDD" id="cd02440">
    <property type="entry name" value="AdoMet_MTases"/>
    <property type="match status" value="1"/>
</dbReference>
<sequence length="221" mass="24798">MLQALAEHRERENNSRLPLSGRLPDEVQALPFWRETLAGKLTARLGIPFWQVHRPQKNERCLYIGCGPSFLTDPWVEWGALFWGTDLDGAMVRAVRARAPQLNSKLFKDLQEAPPHDLDRYPEGQFDLVIAAGFNPFVPLGYSEAVIAAVRRVLKVGGRLLWEVADPDSAWFEDWSIGQMYLGLEVVAVPLADWKRALAAVGAIQAENSGELLHTFLVERA</sequence>
<organism evidence="2 3">
    <name type="scientific">Gloeobacter morelensis MG652769</name>
    <dbReference type="NCBI Taxonomy" id="2781736"/>
    <lineage>
        <taxon>Bacteria</taxon>
        <taxon>Bacillati</taxon>
        <taxon>Cyanobacteriota</taxon>
        <taxon>Cyanophyceae</taxon>
        <taxon>Gloeobacterales</taxon>
        <taxon>Gloeobacteraceae</taxon>
        <taxon>Gloeobacter</taxon>
        <taxon>Gloeobacter morelensis</taxon>
    </lineage>
</organism>
<protein>
    <submittedName>
        <fullName evidence="2">Class I SAM-dependent methyltransferase</fullName>
    </submittedName>
</protein>
<dbReference type="SUPFAM" id="SSF53335">
    <property type="entry name" value="S-adenosyl-L-methionine-dependent methyltransferases"/>
    <property type="match status" value="1"/>
</dbReference>